<evidence type="ECO:0000313" key="8">
    <source>
        <dbReference type="Proteomes" id="UP001206925"/>
    </source>
</evidence>
<dbReference type="AlphaFoldDB" id="A0AAD5G6R9"/>
<evidence type="ECO:0000256" key="5">
    <source>
        <dbReference type="ARBA" id="ARBA00023242"/>
    </source>
</evidence>
<dbReference type="GO" id="GO:0003677">
    <property type="term" value="F:DNA binding"/>
    <property type="evidence" value="ECO:0007669"/>
    <property type="project" value="UniProtKB-KW"/>
</dbReference>
<evidence type="ECO:0000259" key="6">
    <source>
        <dbReference type="PROSITE" id="PS51032"/>
    </source>
</evidence>
<dbReference type="Proteomes" id="UP001206925">
    <property type="component" value="Unassembled WGS sequence"/>
</dbReference>
<dbReference type="InterPro" id="IPR050913">
    <property type="entry name" value="AP2/ERF_ERF"/>
</dbReference>
<dbReference type="PANTHER" id="PTHR31194:SF62">
    <property type="entry name" value="ETHYLENE-RESPONSIVE TRANSCRIPTION FACTOR ERF118"/>
    <property type="match status" value="1"/>
</dbReference>
<dbReference type="CDD" id="cd00018">
    <property type="entry name" value="AP2"/>
    <property type="match status" value="1"/>
</dbReference>
<dbReference type="PANTHER" id="PTHR31194">
    <property type="entry name" value="SHN SHINE , DNA BINDING / TRANSCRIPTION FACTOR"/>
    <property type="match status" value="1"/>
</dbReference>
<proteinExistence type="predicted"/>
<feature type="domain" description="AP2/ERF" evidence="6">
    <location>
        <begin position="153"/>
        <end position="210"/>
    </location>
</feature>
<sequence length="409" mass="45597">NFTAGKLLEKGFKTVVLVAEKAETERFYVGKFIDAEFHAFLPDKELLWVRKPRRRRKITTESNNIMRTVRIICHDPDMTDSSDDDGTNGPKSKTIVKEIKIPIIMNSGTGMGTGIGIGTGLVQDGNNSEKNLLKGKSGFTRTASLPQMTSGLKYRGVRLRESGNWAAEIRDPFKKMRVWLGTFSTPEEASQAYEYKKLEFEKMAESLNIPPKKMGKPASGGKKPVVSEESVGLIMHASPSSVLERESRIFINDNKKMEPFIDTSLDVLSDNGFVEPVDECLTLAEMCKDLDLELELGGQFLDNVVAPLDGFGFIDDFNFCGLGDGVSSDLPDWNFSDLKSEELSWVNTLRIDAPLSSDQPLPMSFAAILERFLISRRDLRYKCFVGVKATQKILPGIPTVFSYSNSQIY</sequence>
<comment type="subcellular location">
    <subcellularLocation>
        <location evidence="1">Nucleus</location>
    </subcellularLocation>
</comment>
<organism evidence="7 8">
    <name type="scientific">Ambrosia artemisiifolia</name>
    <name type="common">Common ragweed</name>
    <dbReference type="NCBI Taxonomy" id="4212"/>
    <lineage>
        <taxon>Eukaryota</taxon>
        <taxon>Viridiplantae</taxon>
        <taxon>Streptophyta</taxon>
        <taxon>Embryophyta</taxon>
        <taxon>Tracheophyta</taxon>
        <taxon>Spermatophyta</taxon>
        <taxon>Magnoliopsida</taxon>
        <taxon>eudicotyledons</taxon>
        <taxon>Gunneridae</taxon>
        <taxon>Pentapetalae</taxon>
        <taxon>asterids</taxon>
        <taxon>campanulids</taxon>
        <taxon>Asterales</taxon>
        <taxon>Asteraceae</taxon>
        <taxon>Asteroideae</taxon>
        <taxon>Heliantheae alliance</taxon>
        <taxon>Heliantheae</taxon>
        <taxon>Ambrosia</taxon>
    </lineage>
</organism>
<gene>
    <name evidence="7" type="ORF">M8C21_021552</name>
</gene>
<dbReference type="GO" id="GO:0005634">
    <property type="term" value="C:nucleus"/>
    <property type="evidence" value="ECO:0007669"/>
    <property type="project" value="UniProtKB-SubCell"/>
</dbReference>
<evidence type="ECO:0000313" key="7">
    <source>
        <dbReference type="EMBL" id="KAI7731080.1"/>
    </source>
</evidence>
<dbReference type="GO" id="GO:0003700">
    <property type="term" value="F:DNA-binding transcription factor activity"/>
    <property type="evidence" value="ECO:0007669"/>
    <property type="project" value="InterPro"/>
</dbReference>
<dbReference type="SUPFAM" id="SSF54171">
    <property type="entry name" value="DNA-binding domain"/>
    <property type="match status" value="1"/>
</dbReference>
<comment type="caution">
    <text evidence="7">The sequence shown here is derived from an EMBL/GenBank/DDBJ whole genome shotgun (WGS) entry which is preliminary data.</text>
</comment>
<dbReference type="Gene3D" id="3.30.730.10">
    <property type="entry name" value="AP2/ERF domain"/>
    <property type="match status" value="1"/>
</dbReference>
<dbReference type="InterPro" id="IPR036955">
    <property type="entry name" value="AP2/ERF_dom_sf"/>
</dbReference>
<keyword evidence="5" id="KW-0539">Nucleus</keyword>
<dbReference type="EMBL" id="JAMZMK010010555">
    <property type="protein sequence ID" value="KAI7731080.1"/>
    <property type="molecule type" value="Genomic_DNA"/>
</dbReference>
<feature type="non-terminal residue" evidence="7">
    <location>
        <position position="1"/>
    </location>
</feature>
<protein>
    <recommendedName>
        <fullName evidence="6">AP2/ERF domain-containing protein</fullName>
    </recommendedName>
</protein>
<dbReference type="SMART" id="SM00380">
    <property type="entry name" value="AP2"/>
    <property type="match status" value="1"/>
</dbReference>
<evidence type="ECO:0000256" key="4">
    <source>
        <dbReference type="ARBA" id="ARBA00023163"/>
    </source>
</evidence>
<keyword evidence="8" id="KW-1185">Reference proteome</keyword>
<keyword evidence="4" id="KW-0804">Transcription</keyword>
<evidence type="ECO:0000256" key="3">
    <source>
        <dbReference type="ARBA" id="ARBA00023125"/>
    </source>
</evidence>
<accession>A0AAD5G6R9</accession>
<dbReference type="PROSITE" id="PS51032">
    <property type="entry name" value="AP2_ERF"/>
    <property type="match status" value="1"/>
</dbReference>
<evidence type="ECO:0000256" key="1">
    <source>
        <dbReference type="ARBA" id="ARBA00004123"/>
    </source>
</evidence>
<reference evidence="7" key="1">
    <citation type="submission" date="2022-06" db="EMBL/GenBank/DDBJ databases">
        <title>Uncovering the hologenomic basis of an extraordinary plant invasion.</title>
        <authorList>
            <person name="Bieker V.C."/>
            <person name="Martin M.D."/>
            <person name="Gilbert T."/>
            <person name="Hodgins K."/>
            <person name="Battlay P."/>
            <person name="Petersen B."/>
            <person name="Wilson J."/>
        </authorList>
    </citation>
    <scope>NUCLEOTIDE SEQUENCE</scope>
    <source>
        <strain evidence="7">AA19_3_7</strain>
        <tissue evidence="7">Leaf</tissue>
    </source>
</reference>
<keyword evidence="3" id="KW-0238">DNA-binding</keyword>
<dbReference type="PRINTS" id="PR00367">
    <property type="entry name" value="ETHRSPELEMNT"/>
</dbReference>
<dbReference type="Pfam" id="PF00847">
    <property type="entry name" value="AP2"/>
    <property type="match status" value="1"/>
</dbReference>
<dbReference type="InterPro" id="IPR001471">
    <property type="entry name" value="AP2/ERF_dom"/>
</dbReference>
<dbReference type="InterPro" id="IPR016177">
    <property type="entry name" value="DNA-bd_dom_sf"/>
</dbReference>
<evidence type="ECO:0000256" key="2">
    <source>
        <dbReference type="ARBA" id="ARBA00023015"/>
    </source>
</evidence>
<keyword evidence="2" id="KW-0805">Transcription regulation</keyword>
<name>A0AAD5G6R9_AMBAR</name>